<gene>
    <name evidence="1" type="ORF">SAMN03080594_105114</name>
</gene>
<accession>A0A1M5CME4</accession>
<dbReference type="Proteomes" id="UP000184406">
    <property type="component" value="Unassembled WGS sequence"/>
</dbReference>
<dbReference type="AlphaFoldDB" id="A0A1M5CME4"/>
<sequence>MIRLPILIGLLVFIATKSTVPNTSKYFDIVLKDKIVGVLKVSQNTKDSTTYYQSSAVIKTRLIKDFEVDYNYDVSFNDMLLKKANVQITVNDKPHSETITLWKDGYYQITKNSNEENTIVEPIAYTTILLYFQEPVDIDRCYSEQDGSINHIVSLGNHTYKKINSQGKENTYYYNNGILKKAVIDGGIINFEMVARD</sequence>
<evidence type="ECO:0000313" key="1">
    <source>
        <dbReference type="EMBL" id="SHF55898.1"/>
    </source>
</evidence>
<name>A0A1M5CME4_9FLAO</name>
<keyword evidence="2" id="KW-1185">Reference proteome</keyword>
<organism evidence="1 2">
    <name type="scientific">Arenibacter palladensis</name>
    <dbReference type="NCBI Taxonomy" id="237373"/>
    <lineage>
        <taxon>Bacteria</taxon>
        <taxon>Pseudomonadati</taxon>
        <taxon>Bacteroidota</taxon>
        <taxon>Flavobacteriia</taxon>
        <taxon>Flavobacteriales</taxon>
        <taxon>Flavobacteriaceae</taxon>
        <taxon>Arenibacter</taxon>
    </lineage>
</organism>
<dbReference type="OrthoDB" id="1121030at2"/>
<dbReference type="EMBL" id="FQUX01000005">
    <property type="protein sequence ID" value="SHF55898.1"/>
    <property type="molecule type" value="Genomic_DNA"/>
</dbReference>
<dbReference type="InterPro" id="IPR045767">
    <property type="entry name" value="DUF6134"/>
</dbReference>
<dbReference type="RefSeq" id="WP_072862943.1">
    <property type="nucleotide sequence ID" value="NZ_FQUX01000005.1"/>
</dbReference>
<reference evidence="2" key="1">
    <citation type="submission" date="2016-11" db="EMBL/GenBank/DDBJ databases">
        <authorList>
            <person name="Varghese N."/>
            <person name="Submissions S."/>
        </authorList>
    </citation>
    <scope>NUCLEOTIDE SEQUENCE [LARGE SCALE GENOMIC DNA]</scope>
    <source>
        <strain evidence="2">DSM 17539</strain>
    </source>
</reference>
<protein>
    <submittedName>
        <fullName evidence="1">Uncharacterized protein</fullName>
    </submittedName>
</protein>
<dbReference type="Pfam" id="PF19630">
    <property type="entry name" value="DUF6134"/>
    <property type="match status" value="1"/>
</dbReference>
<proteinExistence type="predicted"/>
<evidence type="ECO:0000313" key="2">
    <source>
        <dbReference type="Proteomes" id="UP000184406"/>
    </source>
</evidence>